<dbReference type="Proteomes" id="UP000822476">
    <property type="component" value="Unassembled WGS sequence"/>
</dbReference>
<dbReference type="InterPro" id="IPR035979">
    <property type="entry name" value="RBD_domain_sf"/>
</dbReference>
<dbReference type="SUPFAM" id="SSF54928">
    <property type="entry name" value="RNA-binding domain, RBD"/>
    <property type="match status" value="1"/>
</dbReference>
<dbReference type="Gene3D" id="3.30.70.330">
    <property type="match status" value="1"/>
</dbReference>
<proteinExistence type="inferred from homology"/>
<dbReference type="CDD" id="cd12263">
    <property type="entry name" value="RRM_ABT1_like"/>
    <property type="match status" value="1"/>
</dbReference>
<dbReference type="OrthoDB" id="287393at2759"/>
<evidence type="ECO:0000256" key="1">
    <source>
        <dbReference type="ARBA" id="ARBA00004604"/>
    </source>
</evidence>
<dbReference type="PANTHER" id="PTHR12311">
    <property type="entry name" value="ACTIVATOR OF BASAL TRANSCRIPTION 1"/>
    <property type="match status" value="1"/>
</dbReference>
<dbReference type="InterPro" id="IPR012677">
    <property type="entry name" value="Nucleotide-bd_a/b_plait_sf"/>
</dbReference>
<dbReference type="GO" id="GO:0005730">
    <property type="term" value="C:nucleolus"/>
    <property type="evidence" value="ECO:0007669"/>
    <property type="project" value="UniProtKB-SubCell"/>
</dbReference>
<dbReference type="AlphaFoldDB" id="A0A8S9YJU0"/>
<organism evidence="7 8">
    <name type="scientific">Paragonimus skrjabini miyazakii</name>
    <dbReference type="NCBI Taxonomy" id="59628"/>
    <lineage>
        <taxon>Eukaryota</taxon>
        <taxon>Metazoa</taxon>
        <taxon>Spiralia</taxon>
        <taxon>Lophotrochozoa</taxon>
        <taxon>Platyhelminthes</taxon>
        <taxon>Trematoda</taxon>
        <taxon>Digenea</taxon>
        <taxon>Plagiorchiida</taxon>
        <taxon>Troglotremata</taxon>
        <taxon>Troglotrematidae</taxon>
        <taxon>Paragonimus</taxon>
    </lineage>
</organism>
<evidence type="ECO:0000256" key="2">
    <source>
        <dbReference type="ARBA" id="ARBA00005819"/>
    </source>
</evidence>
<keyword evidence="8" id="KW-1185">Reference proteome</keyword>
<dbReference type="PANTHER" id="PTHR12311:SF7">
    <property type="entry name" value="ACTIVATOR OF BASAL TRANSCRIPTION 1"/>
    <property type="match status" value="1"/>
</dbReference>
<evidence type="ECO:0000313" key="7">
    <source>
        <dbReference type="EMBL" id="KAF7254962.1"/>
    </source>
</evidence>
<evidence type="ECO:0000313" key="8">
    <source>
        <dbReference type="Proteomes" id="UP000822476"/>
    </source>
</evidence>
<dbReference type="InterPro" id="IPR034353">
    <property type="entry name" value="ABT1/ESF2_RRM"/>
</dbReference>
<dbReference type="EMBL" id="JTDE01004465">
    <property type="protein sequence ID" value="KAF7254962.1"/>
    <property type="molecule type" value="Genomic_DNA"/>
</dbReference>
<dbReference type="Pfam" id="PF00076">
    <property type="entry name" value="RRM_1"/>
    <property type="match status" value="1"/>
</dbReference>
<name>A0A8S9YJU0_9TREM</name>
<evidence type="ECO:0000259" key="6">
    <source>
        <dbReference type="Pfam" id="PF00076"/>
    </source>
</evidence>
<dbReference type="GO" id="GO:0000472">
    <property type="term" value="P:endonucleolytic cleavage to generate mature 5'-end of SSU-rRNA from (SSU-rRNA, 5.8S rRNA, LSU-rRNA)"/>
    <property type="evidence" value="ECO:0007669"/>
    <property type="project" value="TreeGrafter"/>
</dbReference>
<gene>
    <name evidence="7" type="ORF">EG68_07792</name>
</gene>
<comment type="caution">
    <text evidence="7">The sequence shown here is derived from an EMBL/GenBank/DDBJ whole genome shotgun (WGS) entry which is preliminary data.</text>
</comment>
<comment type="subcellular location">
    <subcellularLocation>
        <location evidence="1">Nucleus</location>
        <location evidence="1">Nucleolus</location>
    </subcellularLocation>
</comment>
<reference evidence="7" key="1">
    <citation type="submission" date="2019-07" db="EMBL/GenBank/DDBJ databases">
        <title>Annotation for the trematode Paragonimus miyazaki's.</title>
        <authorList>
            <person name="Choi Y.-J."/>
        </authorList>
    </citation>
    <scope>NUCLEOTIDE SEQUENCE</scope>
    <source>
        <strain evidence="7">Japan</strain>
    </source>
</reference>
<dbReference type="GO" id="GO:0000447">
    <property type="term" value="P:endonucleolytic cleavage in ITS1 to separate SSU-rRNA from 5.8S rRNA and LSU-rRNA from tricistronic rRNA transcript (SSU-rRNA, 5.8S rRNA, LSU-rRNA)"/>
    <property type="evidence" value="ECO:0007669"/>
    <property type="project" value="TreeGrafter"/>
</dbReference>
<evidence type="ECO:0000256" key="4">
    <source>
        <dbReference type="ARBA" id="ARBA00022884"/>
    </source>
</evidence>
<dbReference type="GO" id="GO:0003723">
    <property type="term" value="F:RNA binding"/>
    <property type="evidence" value="ECO:0007669"/>
    <property type="project" value="UniProtKB-KW"/>
</dbReference>
<protein>
    <recommendedName>
        <fullName evidence="3">Activator of basal transcription 1</fullName>
    </recommendedName>
</protein>
<comment type="similarity">
    <text evidence="2">Belongs to the ESF2/ABP1 family.</text>
</comment>
<evidence type="ECO:0000256" key="3">
    <source>
        <dbReference type="ARBA" id="ARBA00020737"/>
    </source>
</evidence>
<feature type="domain" description="RRM" evidence="6">
    <location>
        <begin position="16"/>
        <end position="86"/>
    </location>
</feature>
<accession>A0A8S9YJU0</accession>
<dbReference type="InterPro" id="IPR039119">
    <property type="entry name" value="ABT1/Esf2"/>
</dbReference>
<keyword evidence="5" id="KW-0539">Nucleus</keyword>
<dbReference type="GO" id="GO:0000480">
    <property type="term" value="P:endonucleolytic cleavage in 5'-ETS of tricistronic rRNA transcript (SSU-rRNA, 5.8S rRNA, LSU-rRNA)"/>
    <property type="evidence" value="ECO:0007669"/>
    <property type="project" value="TreeGrafter"/>
</dbReference>
<sequence>MQDEDDEAGSSDPGIIYLSSIPTGMNVCRISDIMRQFGKLGRVYLIPKTSKRGSFREYAEGWVEFHNKKIAKRVAKSLNCSEVPGSKRNPWYGELWNIRYLPDASWNDLFGSEREEQEQRRSAHDRDILIAKKHARQFTAALETTKLEKKLEAIKGKRFKKRQPMDLSKRQKLTEAEILERMSRAHRTPPEGCSKLSALSNKDFMGSLFSGGL</sequence>
<dbReference type="GO" id="GO:0034462">
    <property type="term" value="P:small-subunit processome assembly"/>
    <property type="evidence" value="ECO:0007669"/>
    <property type="project" value="TreeGrafter"/>
</dbReference>
<dbReference type="InterPro" id="IPR000504">
    <property type="entry name" value="RRM_dom"/>
</dbReference>
<keyword evidence="4" id="KW-0694">RNA-binding</keyword>
<evidence type="ECO:0000256" key="5">
    <source>
        <dbReference type="ARBA" id="ARBA00023242"/>
    </source>
</evidence>